<dbReference type="Proteomes" id="UP000266723">
    <property type="component" value="Unassembled WGS sequence"/>
</dbReference>
<protein>
    <submittedName>
        <fullName evidence="1">Uncharacterized protein</fullName>
    </submittedName>
</protein>
<proteinExistence type="predicted"/>
<accession>A0ABQ7EM05</accession>
<name>A0ABQ7EM05_BRACR</name>
<keyword evidence="2" id="KW-1185">Reference proteome</keyword>
<gene>
    <name evidence="1" type="ORF">DY000_02020989</name>
</gene>
<dbReference type="EMBL" id="QGKV02000299">
    <property type="protein sequence ID" value="KAF3598082.1"/>
    <property type="molecule type" value="Genomic_DNA"/>
</dbReference>
<evidence type="ECO:0000313" key="1">
    <source>
        <dbReference type="EMBL" id="KAF3598082.1"/>
    </source>
</evidence>
<comment type="caution">
    <text evidence="1">The sequence shown here is derived from an EMBL/GenBank/DDBJ whole genome shotgun (WGS) entry which is preliminary data.</text>
</comment>
<sequence>MKRGFIGHSKKEPAGLCTIGKSTREVSIDTLQATAIKKVNQKSIGSNKTPSIGSNTTPSIDITCEKEKKVEVLILSLDKNGVLRDEEIRARNRKMFCRFLAVERFPAEPIDRC</sequence>
<organism evidence="1 2">
    <name type="scientific">Brassica cretica</name>
    <name type="common">Mustard</name>
    <dbReference type="NCBI Taxonomy" id="69181"/>
    <lineage>
        <taxon>Eukaryota</taxon>
        <taxon>Viridiplantae</taxon>
        <taxon>Streptophyta</taxon>
        <taxon>Embryophyta</taxon>
        <taxon>Tracheophyta</taxon>
        <taxon>Spermatophyta</taxon>
        <taxon>Magnoliopsida</taxon>
        <taxon>eudicotyledons</taxon>
        <taxon>Gunneridae</taxon>
        <taxon>Pentapetalae</taxon>
        <taxon>rosids</taxon>
        <taxon>malvids</taxon>
        <taxon>Brassicales</taxon>
        <taxon>Brassicaceae</taxon>
        <taxon>Brassiceae</taxon>
        <taxon>Brassica</taxon>
    </lineage>
</organism>
<evidence type="ECO:0000313" key="2">
    <source>
        <dbReference type="Proteomes" id="UP000266723"/>
    </source>
</evidence>
<reference evidence="1 2" key="1">
    <citation type="journal article" date="2020" name="BMC Genomics">
        <title>Intraspecific diversification of the crop wild relative Brassica cretica Lam. using demographic model selection.</title>
        <authorList>
            <person name="Kioukis A."/>
            <person name="Michalopoulou V.A."/>
            <person name="Briers L."/>
            <person name="Pirintsos S."/>
            <person name="Studholme D.J."/>
            <person name="Pavlidis P."/>
            <person name="Sarris P.F."/>
        </authorList>
    </citation>
    <scope>NUCLEOTIDE SEQUENCE [LARGE SCALE GENOMIC DNA]</scope>
    <source>
        <strain evidence="2">cv. PFS-1207/04</strain>
    </source>
</reference>